<feature type="compositionally biased region" description="Low complexity" evidence="1">
    <location>
        <begin position="79"/>
        <end position="100"/>
    </location>
</feature>
<feature type="region of interest" description="Disordered" evidence="1">
    <location>
        <begin position="1"/>
        <end position="117"/>
    </location>
</feature>
<dbReference type="OrthoDB" id="2530523at2759"/>
<accession>A0A074WNL6</accession>
<evidence type="ECO:0000313" key="2">
    <source>
        <dbReference type="EMBL" id="KEQ74733.1"/>
    </source>
</evidence>
<proteinExistence type="predicted"/>
<name>A0A074WNL6_9PEZI</name>
<dbReference type="AlphaFoldDB" id="A0A074WNL6"/>
<feature type="compositionally biased region" description="Polar residues" evidence="1">
    <location>
        <begin position="236"/>
        <end position="255"/>
    </location>
</feature>
<dbReference type="HOGENOM" id="CLU_092846_0_0_1"/>
<dbReference type="Proteomes" id="UP000027730">
    <property type="component" value="Unassembled WGS sequence"/>
</dbReference>
<gene>
    <name evidence="2" type="ORF">M436DRAFT_80199</name>
</gene>
<sequence length="255" mass="27321">MDPASFGQSFSPYTTNQSLPLQQQQPFPLQGQPTPNYAQNGSQQQQYQHMAGAYAPPYSQAMSPSAVMPMTASPSHRVPPYAASAVAQSSPQQSPMAAPQTRPLHSPSAGGSPVNMSQEKERISLLLEINLELLQEMHRLQAQGKGGATSPQAAAHLKKEGLSDALASEEYSQINLRLHSNLGYVCSQTDSQSRSGAAPHPPSYVTAPPNMPQLEAKYSRLRTLFAGWTGKDGQRRSMSNSATNASTPVTGFGNQ</sequence>
<feature type="region of interest" description="Disordered" evidence="1">
    <location>
        <begin position="229"/>
        <end position="255"/>
    </location>
</feature>
<evidence type="ECO:0000313" key="3">
    <source>
        <dbReference type="Proteomes" id="UP000027730"/>
    </source>
</evidence>
<organism evidence="2 3">
    <name type="scientific">Aureobasidium namibiae CBS 147.97</name>
    <dbReference type="NCBI Taxonomy" id="1043004"/>
    <lineage>
        <taxon>Eukaryota</taxon>
        <taxon>Fungi</taxon>
        <taxon>Dikarya</taxon>
        <taxon>Ascomycota</taxon>
        <taxon>Pezizomycotina</taxon>
        <taxon>Dothideomycetes</taxon>
        <taxon>Dothideomycetidae</taxon>
        <taxon>Dothideales</taxon>
        <taxon>Saccotheciaceae</taxon>
        <taxon>Aureobasidium</taxon>
    </lineage>
</organism>
<dbReference type="STRING" id="1043004.A0A074WNL6"/>
<keyword evidence="3" id="KW-1185">Reference proteome</keyword>
<evidence type="ECO:0000256" key="1">
    <source>
        <dbReference type="SAM" id="MobiDB-lite"/>
    </source>
</evidence>
<feature type="compositionally biased region" description="Low complexity" evidence="1">
    <location>
        <begin position="17"/>
        <end position="35"/>
    </location>
</feature>
<protein>
    <submittedName>
        <fullName evidence="2">Uncharacterized protein</fullName>
    </submittedName>
</protein>
<dbReference type="GeneID" id="25416575"/>
<dbReference type="EMBL" id="KL584706">
    <property type="protein sequence ID" value="KEQ74733.1"/>
    <property type="molecule type" value="Genomic_DNA"/>
</dbReference>
<feature type="compositionally biased region" description="Polar residues" evidence="1">
    <location>
        <begin position="1"/>
        <end position="16"/>
    </location>
</feature>
<reference evidence="2 3" key="1">
    <citation type="journal article" date="2014" name="BMC Genomics">
        <title>Genome sequencing of four Aureobasidium pullulans varieties: biotechnological potential, stress tolerance, and description of new species.</title>
        <authorList>
            <person name="Gostin Ar C."/>
            <person name="Ohm R.A."/>
            <person name="Kogej T."/>
            <person name="Sonjak S."/>
            <person name="Turk M."/>
            <person name="Zajc J."/>
            <person name="Zalar P."/>
            <person name="Grube M."/>
            <person name="Sun H."/>
            <person name="Han J."/>
            <person name="Sharma A."/>
            <person name="Chiniquy J."/>
            <person name="Ngan C.Y."/>
            <person name="Lipzen A."/>
            <person name="Barry K."/>
            <person name="Grigoriev I.V."/>
            <person name="Gunde-Cimerman N."/>
        </authorList>
    </citation>
    <scope>NUCLEOTIDE SEQUENCE [LARGE SCALE GENOMIC DNA]</scope>
    <source>
        <strain evidence="2 3">CBS 147.97</strain>
    </source>
</reference>
<feature type="region of interest" description="Disordered" evidence="1">
    <location>
        <begin position="187"/>
        <end position="210"/>
    </location>
</feature>
<dbReference type="RefSeq" id="XP_013429296.1">
    <property type="nucleotide sequence ID" value="XM_013573842.1"/>
</dbReference>